<feature type="binding site" evidence="11">
    <location>
        <position position="248"/>
    </location>
    <ligand>
        <name>(6S)-5,6,7,8-tetrahydrofolate</name>
        <dbReference type="ChEBI" id="CHEBI:57453"/>
    </ligand>
</feature>
<dbReference type="Pfam" id="PF00464">
    <property type="entry name" value="SHMT"/>
    <property type="match status" value="1"/>
</dbReference>
<dbReference type="Proteomes" id="UP000824105">
    <property type="component" value="Unassembled WGS sequence"/>
</dbReference>
<dbReference type="EMBL" id="DXBF01000025">
    <property type="protein sequence ID" value="HIZ61748.1"/>
    <property type="molecule type" value="Genomic_DNA"/>
</dbReference>
<name>A0A9D2JP77_9FIRM</name>
<dbReference type="SUPFAM" id="SSF53383">
    <property type="entry name" value="PLP-dependent transferases"/>
    <property type="match status" value="1"/>
</dbReference>
<feature type="binding site" evidence="11">
    <location>
        <begin position="129"/>
        <end position="131"/>
    </location>
    <ligand>
        <name>(6S)-5,6,7,8-tetrahydrofolate</name>
        <dbReference type="ChEBI" id="CHEBI:57453"/>
    </ligand>
</feature>
<evidence type="ECO:0000313" key="14">
    <source>
        <dbReference type="EMBL" id="HIZ61748.1"/>
    </source>
</evidence>
<keyword evidence="5 11" id="KW-0963">Cytoplasm</keyword>
<keyword evidence="9 11" id="KW-0663">Pyridoxal phosphate</keyword>
<protein>
    <recommendedName>
        <fullName evidence="11">Serine hydroxymethyltransferase</fullName>
        <shortName evidence="11">SHMT</shortName>
        <shortName evidence="11">Serine methylase</shortName>
        <ecNumber evidence="11">2.1.2.1</ecNumber>
    </recommendedName>
</protein>
<dbReference type="PANTHER" id="PTHR11680:SF35">
    <property type="entry name" value="SERINE HYDROXYMETHYLTRANSFERASE 1"/>
    <property type="match status" value="1"/>
</dbReference>
<keyword evidence="7 11" id="KW-0028">Amino-acid biosynthesis</keyword>
<dbReference type="AlphaFoldDB" id="A0A9D2JP77"/>
<feature type="binding site" evidence="11">
    <location>
        <position position="125"/>
    </location>
    <ligand>
        <name>(6S)-5,6,7,8-tetrahydrofolate</name>
        <dbReference type="ChEBI" id="CHEBI:57453"/>
    </ligand>
</feature>
<dbReference type="GO" id="GO:0030170">
    <property type="term" value="F:pyridoxal phosphate binding"/>
    <property type="evidence" value="ECO:0007669"/>
    <property type="project" value="UniProtKB-UniRule"/>
</dbReference>
<dbReference type="NCBIfam" id="NF000586">
    <property type="entry name" value="PRK00011.1"/>
    <property type="match status" value="1"/>
</dbReference>
<proteinExistence type="inferred from homology"/>
<comment type="caution">
    <text evidence="14">The sequence shown here is derived from an EMBL/GenBank/DDBJ whole genome shotgun (WGS) entry which is preliminary data.</text>
</comment>
<dbReference type="InterPro" id="IPR015421">
    <property type="entry name" value="PyrdxlP-dep_Trfase_major"/>
</dbReference>
<comment type="catalytic activity">
    <reaction evidence="11">
        <text>(6R)-5,10-methylene-5,6,7,8-tetrahydrofolate + glycine + H2O = (6S)-5,6,7,8-tetrahydrofolate + L-serine</text>
        <dbReference type="Rhea" id="RHEA:15481"/>
        <dbReference type="ChEBI" id="CHEBI:15377"/>
        <dbReference type="ChEBI" id="CHEBI:15636"/>
        <dbReference type="ChEBI" id="CHEBI:33384"/>
        <dbReference type="ChEBI" id="CHEBI:57305"/>
        <dbReference type="ChEBI" id="CHEBI:57453"/>
        <dbReference type="EC" id="2.1.2.1"/>
    </reaction>
</comment>
<evidence type="ECO:0000256" key="7">
    <source>
        <dbReference type="ARBA" id="ARBA00022605"/>
    </source>
</evidence>
<dbReference type="HAMAP" id="MF_00051">
    <property type="entry name" value="SHMT"/>
    <property type="match status" value="1"/>
</dbReference>
<dbReference type="PANTHER" id="PTHR11680">
    <property type="entry name" value="SERINE HYDROXYMETHYLTRANSFERASE"/>
    <property type="match status" value="1"/>
</dbReference>
<evidence type="ECO:0000313" key="15">
    <source>
        <dbReference type="Proteomes" id="UP000824105"/>
    </source>
</evidence>
<dbReference type="GO" id="GO:0019264">
    <property type="term" value="P:glycine biosynthetic process from serine"/>
    <property type="evidence" value="ECO:0007669"/>
    <property type="project" value="UniProtKB-UniRule"/>
</dbReference>
<organism evidence="14 15">
    <name type="scientific">Candidatus Gemmiger avistercoris</name>
    <dbReference type="NCBI Taxonomy" id="2838606"/>
    <lineage>
        <taxon>Bacteria</taxon>
        <taxon>Bacillati</taxon>
        <taxon>Bacillota</taxon>
        <taxon>Clostridia</taxon>
        <taxon>Eubacteriales</taxon>
        <taxon>Gemmiger</taxon>
    </lineage>
</organism>
<evidence type="ECO:0000256" key="3">
    <source>
        <dbReference type="ARBA" id="ARBA00006376"/>
    </source>
</evidence>
<evidence type="ECO:0000259" key="13">
    <source>
        <dbReference type="Pfam" id="PF00464"/>
    </source>
</evidence>
<comment type="subcellular location">
    <subcellularLocation>
        <location evidence="2 11">Cytoplasm</location>
    </subcellularLocation>
</comment>
<feature type="domain" description="Serine hydroxymethyltransferase-like" evidence="13">
    <location>
        <begin position="13"/>
        <end position="387"/>
    </location>
</feature>
<dbReference type="Gene3D" id="3.90.1150.10">
    <property type="entry name" value="Aspartate Aminotransferase, domain 1"/>
    <property type="match status" value="1"/>
</dbReference>
<comment type="pathway">
    <text evidence="11">Amino-acid biosynthesis; glycine biosynthesis; glycine from L-serine: step 1/1.</text>
</comment>
<dbReference type="GO" id="GO:0004372">
    <property type="term" value="F:glycine hydroxymethyltransferase activity"/>
    <property type="evidence" value="ECO:0007669"/>
    <property type="project" value="UniProtKB-UniRule"/>
</dbReference>
<dbReference type="CDD" id="cd00378">
    <property type="entry name" value="SHMT"/>
    <property type="match status" value="1"/>
</dbReference>
<feature type="site" description="Plays an important role in substrate specificity" evidence="11">
    <location>
        <position position="232"/>
    </location>
</feature>
<feature type="binding site" evidence="11">
    <location>
        <begin position="357"/>
        <end position="359"/>
    </location>
    <ligand>
        <name>(6S)-5,6,7,8-tetrahydrofolate</name>
        <dbReference type="ChEBI" id="CHEBI:57453"/>
    </ligand>
</feature>
<evidence type="ECO:0000256" key="8">
    <source>
        <dbReference type="ARBA" id="ARBA00022679"/>
    </source>
</evidence>
<evidence type="ECO:0000256" key="10">
    <source>
        <dbReference type="ARBA" id="ARBA00054606"/>
    </source>
</evidence>
<dbReference type="InterPro" id="IPR015424">
    <property type="entry name" value="PyrdxlP-dep_Trfase"/>
</dbReference>
<dbReference type="InterPro" id="IPR019798">
    <property type="entry name" value="Ser_HO-MeTrfase_PLP_BS"/>
</dbReference>
<reference evidence="14" key="1">
    <citation type="journal article" date="2021" name="PeerJ">
        <title>Extensive microbial diversity within the chicken gut microbiome revealed by metagenomics and culture.</title>
        <authorList>
            <person name="Gilroy R."/>
            <person name="Ravi A."/>
            <person name="Getino M."/>
            <person name="Pursley I."/>
            <person name="Horton D.L."/>
            <person name="Alikhan N.F."/>
            <person name="Baker D."/>
            <person name="Gharbi K."/>
            <person name="Hall N."/>
            <person name="Watson M."/>
            <person name="Adriaenssens E.M."/>
            <person name="Foster-Nyarko E."/>
            <person name="Jarju S."/>
            <person name="Secka A."/>
            <person name="Antonio M."/>
            <person name="Oren A."/>
            <person name="Chaudhuri R.R."/>
            <person name="La Ragione R."/>
            <person name="Hildebrand F."/>
            <person name="Pallen M.J."/>
        </authorList>
    </citation>
    <scope>NUCLEOTIDE SEQUENCE</scope>
    <source>
        <strain evidence="14">CHK188-11489</strain>
    </source>
</reference>
<dbReference type="InterPro" id="IPR049943">
    <property type="entry name" value="Ser_HO-MeTrfase-like"/>
</dbReference>
<evidence type="ECO:0000256" key="2">
    <source>
        <dbReference type="ARBA" id="ARBA00004496"/>
    </source>
</evidence>
<dbReference type="InterPro" id="IPR039429">
    <property type="entry name" value="SHMT-like_dom"/>
</dbReference>
<evidence type="ECO:0000256" key="6">
    <source>
        <dbReference type="ARBA" id="ARBA00022563"/>
    </source>
</evidence>
<dbReference type="Gene3D" id="3.40.640.10">
    <property type="entry name" value="Type I PLP-dependent aspartate aminotransferase-like (Major domain)"/>
    <property type="match status" value="1"/>
</dbReference>
<dbReference type="GO" id="GO:0035999">
    <property type="term" value="P:tetrahydrofolate interconversion"/>
    <property type="evidence" value="ECO:0007669"/>
    <property type="project" value="UniProtKB-UniRule"/>
</dbReference>
<dbReference type="PIRSF" id="PIRSF000412">
    <property type="entry name" value="SHMT"/>
    <property type="match status" value="1"/>
</dbReference>
<dbReference type="GO" id="GO:0005829">
    <property type="term" value="C:cytosol"/>
    <property type="evidence" value="ECO:0007669"/>
    <property type="project" value="TreeGrafter"/>
</dbReference>
<reference evidence="14" key="2">
    <citation type="submission" date="2021-04" db="EMBL/GenBank/DDBJ databases">
        <authorList>
            <person name="Gilroy R."/>
        </authorList>
    </citation>
    <scope>NUCLEOTIDE SEQUENCE</scope>
    <source>
        <strain evidence="14">CHK188-11489</strain>
    </source>
</reference>
<feature type="modified residue" description="N6-(pyridoxal phosphate)lysine" evidence="11 12">
    <location>
        <position position="233"/>
    </location>
</feature>
<keyword evidence="6 11" id="KW-0554">One-carbon metabolism</keyword>
<comment type="function">
    <text evidence="10">Catalyzes the reversible interconversion of serine and glycine with tetrahydrofolate (THF) serving as the one-carbon carrier. This reaction serves as the major source of one-carbon groups required for the biosynthesis of purines, thymidylate, methionine, and other important biomolecules. Also exhibits THF-independent aldolase activity toward beta-hydroxyamino acids, producing glycine and aldehydes, via a retro-aldol mechanism. Thus, is able to catalyze the cleavage of L-allo-threonine.</text>
</comment>
<gene>
    <name evidence="11" type="primary">glyA</name>
    <name evidence="14" type="ORF">H9724_03130</name>
</gene>
<dbReference type="FunFam" id="3.40.640.10:FF:000001">
    <property type="entry name" value="Serine hydroxymethyltransferase"/>
    <property type="match status" value="1"/>
</dbReference>
<dbReference type="InterPro" id="IPR015422">
    <property type="entry name" value="PyrdxlP-dep_Trfase_small"/>
</dbReference>
<evidence type="ECO:0000256" key="9">
    <source>
        <dbReference type="ARBA" id="ARBA00022898"/>
    </source>
</evidence>
<comment type="subunit">
    <text evidence="4 11">Homodimer.</text>
</comment>
<keyword evidence="8 11" id="KW-0808">Transferase</keyword>
<comment type="similarity">
    <text evidence="3 11">Belongs to the SHMT family.</text>
</comment>
<dbReference type="PROSITE" id="PS00096">
    <property type="entry name" value="SHMT"/>
    <property type="match status" value="1"/>
</dbReference>
<dbReference type="EC" id="2.1.2.1" evidence="11"/>
<evidence type="ECO:0000256" key="4">
    <source>
        <dbReference type="ARBA" id="ARBA00011738"/>
    </source>
</evidence>
<evidence type="ECO:0000256" key="11">
    <source>
        <dbReference type="HAMAP-Rule" id="MF_00051"/>
    </source>
</evidence>
<dbReference type="InterPro" id="IPR001085">
    <property type="entry name" value="Ser_HO-MeTrfase"/>
</dbReference>
<sequence>MYSDMMDTIGCVRNADPEVGAAMERELARQRENIELIASENIVSPAVMAAMGSVLTNKYAEGYPGHRYYGGCRYVDEAEQIAIDRACRLFGAQYANVQPHSGAQANLAVYFALLDVGDTVMGMDLSQGGHLTHGSPVNMSGKNYHFVSYGVDENGFIDYAALAKQVAKVRPKLLVAGASAYPRAIDFEKLAAIAHGYGAMLMVDMAHIAGLVAGGVHQNPVPYADVVTTTTHKTLRGPRGGLILTNNEYLAKRINSAIFPGTQGGPLEHVIAAKAVCFGEALRPEFKVYARQVVDNAQALAAALAGRGVRLVSGGTDNHLMLIDLTDEACTGKELEQKLDAVHITANKNTVPGEKRSPFVTSGLRVGTPAVTTRGMGPAEMAVIAGCIADCIHDFDAKQAGIAARVAELTARFPLYE</sequence>
<comment type="pathway">
    <text evidence="11">One-carbon metabolism; tetrahydrofolate interconversion.</text>
</comment>
<accession>A0A9D2JP77</accession>
<evidence type="ECO:0000256" key="12">
    <source>
        <dbReference type="PIRSR" id="PIRSR000412-50"/>
    </source>
</evidence>
<evidence type="ECO:0000256" key="1">
    <source>
        <dbReference type="ARBA" id="ARBA00001933"/>
    </source>
</evidence>
<comment type="cofactor">
    <cofactor evidence="1 11 12">
        <name>pyridoxal 5'-phosphate</name>
        <dbReference type="ChEBI" id="CHEBI:597326"/>
    </cofactor>
</comment>
<evidence type="ECO:0000256" key="5">
    <source>
        <dbReference type="ARBA" id="ARBA00022490"/>
    </source>
</evidence>